<dbReference type="Proteomes" id="UP000635387">
    <property type="component" value="Unassembled WGS sequence"/>
</dbReference>
<organism evidence="2 3">
    <name type="scientific">Amycolatopsis oliviviridis</name>
    <dbReference type="NCBI Taxonomy" id="1471590"/>
    <lineage>
        <taxon>Bacteria</taxon>
        <taxon>Bacillati</taxon>
        <taxon>Actinomycetota</taxon>
        <taxon>Actinomycetes</taxon>
        <taxon>Pseudonocardiales</taxon>
        <taxon>Pseudonocardiaceae</taxon>
        <taxon>Amycolatopsis</taxon>
    </lineage>
</organism>
<evidence type="ECO:0000256" key="1">
    <source>
        <dbReference type="SAM" id="MobiDB-lite"/>
    </source>
</evidence>
<gene>
    <name evidence="2" type="ORF">GCM10017790_21720</name>
</gene>
<sequence>MCNPTAAPFRPSHMRYLTNVIGLGLIVVAVSACGAQNQAAEPAAGPGSGTLSTVPPSPSVPPSSSAPSVPGGLPGQPGQPGQPGAPRQEVPEGSTKLPDKQLDASALPADYPREVYTSNGGTILNVRGQEGGCGHATAEATQQDGNRVTVNLTELKGQTGQMCTMDIRHPVISVALAAPLGERTVVLKQMR</sequence>
<dbReference type="EMBL" id="BNAY01000002">
    <property type="protein sequence ID" value="GHH11469.1"/>
    <property type="molecule type" value="Genomic_DNA"/>
</dbReference>
<evidence type="ECO:0000313" key="2">
    <source>
        <dbReference type="EMBL" id="GHH11469.1"/>
    </source>
</evidence>
<reference evidence="3" key="1">
    <citation type="journal article" date="2019" name="Int. J. Syst. Evol. Microbiol.">
        <title>The Global Catalogue of Microorganisms (GCM) 10K type strain sequencing project: providing services to taxonomists for standard genome sequencing and annotation.</title>
        <authorList>
            <consortium name="The Broad Institute Genomics Platform"/>
            <consortium name="The Broad Institute Genome Sequencing Center for Infectious Disease"/>
            <person name="Wu L."/>
            <person name="Ma J."/>
        </authorList>
    </citation>
    <scope>NUCLEOTIDE SEQUENCE [LARGE SCALE GENOMIC DNA]</scope>
    <source>
        <strain evidence="3">CGMCC 4.7683</strain>
    </source>
</reference>
<proteinExistence type="predicted"/>
<protein>
    <submittedName>
        <fullName evidence="2">Uncharacterized protein</fullName>
    </submittedName>
</protein>
<evidence type="ECO:0000313" key="3">
    <source>
        <dbReference type="Proteomes" id="UP000635387"/>
    </source>
</evidence>
<feature type="region of interest" description="Disordered" evidence="1">
    <location>
        <begin position="39"/>
        <end position="108"/>
    </location>
</feature>
<feature type="compositionally biased region" description="Low complexity" evidence="1">
    <location>
        <begin position="62"/>
        <end position="71"/>
    </location>
</feature>
<comment type="caution">
    <text evidence="2">The sequence shown here is derived from an EMBL/GenBank/DDBJ whole genome shotgun (WGS) entry which is preliminary data.</text>
</comment>
<keyword evidence="3" id="KW-1185">Reference proteome</keyword>
<name>A0ABQ3LBV1_9PSEU</name>
<accession>A0ABQ3LBV1</accession>